<accession>A0AAY4DUY1</accession>
<dbReference type="NCBIfam" id="TIGR01377">
    <property type="entry name" value="soxA_mon"/>
    <property type="match status" value="1"/>
</dbReference>
<dbReference type="PANTHER" id="PTHR10961:SF46">
    <property type="entry name" value="PEROXISOMAL SARCOSINE OXIDASE"/>
    <property type="match status" value="1"/>
</dbReference>
<dbReference type="InterPro" id="IPR006076">
    <property type="entry name" value="FAD-dep_OxRdtase"/>
</dbReference>
<evidence type="ECO:0000256" key="4">
    <source>
        <dbReference type="ARBA" id="ARBA00022630"/>
    </source>
</evidence>
<name>A0AAY4DUY1_9TELE</name>
<keyword evidence="5" id="KW-0274">FAD</keyword>
<dbReference type="FunFam" id="3.50.50.60:FF:000189">
    <property type="entry name" value="Monomeric sarcosine oxidase"/>
    <property type="match status" value="1"/>
</dbReference>
<dbReference type="Gene3D" id="3.50.50.60">
    <property type="entry name" value="FAD/NAD(P)-binding domain"/>
    <property type="match status" value="1"/>
</dbReference>
<reference evidence="15" key="2">
    <citation type="submission" date="2025-08" db="UniProtKB">
        <authorList>
            <consortium name="Ensembl"/>
        </authorList>
    </citation>
    <scope>IDENTIFICATION</scope>
</reference>
<comment type="cofactor">
    <cofactor evidence="1">
        <name>FAD</name>
        <dbReference type="ChEBI" id="CHEBI:57692"/>
    </cofactor>
</comment>
<reference evidence="15" key="3">
    <citation type="submission" date="2025-09" db="UniProtKB">
        <authorList>
            <consortium name="Ensembl"/>
        </authorList>
    </citation>
    <scope>IDENTIFICATION</scope>
</reference>
<dbReference type="GO" id="GO:0033514">
    <property type="term" value="P:L-lysine catabolic process to acetyl-CoA via L-pipecolate"/>
    <property type="evidence" value="ECO:0007669"/>
    <property type="project" value="TreeGrafter"/>
</dbReference>
<organism evidence="15 16">
    <name type="scientific">Denticeps clupeoides</name>
    <name type="common">denticle herring</name>
    <dbReference type="NCBI Taxonomy" id="299321"/>
    <lineage>
        <taxon>Eukaryota</taxon>
        <taxon>Metazoa</taxon>
        <taxon>Chordata</taxon>
        <taxon>Craniata</taxon>
        <taxon>Vertebrata</taxon>
        <taxon>Euteleostomi</taxon>
        <taxon>Actinopterygii</taxon>
        <taxon>Neopterygii</taxon>
        <taxon>Teleostei</taxon>
        <taxon>Clupei</taxon>
        <taxon>Clupeiformes</taxon>
        <taxon>Denticipitoidei</taxon>
        <taxon>Denticipitidae</taxon>
        <taxon>Denticeps</taxon>
    </lineage>
</organism>
<dbReference type="InterPro" id="IPR045170">
    <property type="entry name" value="MTOX"/>
</dbReference>
<dbReference type="Ensembl" id="ENSDCDT00010058611.1">
    <property type="protein sequence ID" value="ENSDCDP00010048276.1"/>
    <property type="gene ID" value="ENSDCDG00010029115.1"/>
</dbReference>
<keyword evidence="4" id="KW-0285">Flavoprotein</keyword>
<dbReference type="InterPro" id="IPR036188">
    <property type="entry name" value="FAD/NAD-bd_sf"/>
</dbReference>
<dbReference type="AlphaFoldDB" id="A0AAY4DUY1"/>
<comment type="function">
    <text evidence="9">Metabolizes sarcosine, L-pipecolic acid and L-proline.</text>
</comment>
<comment type="catalytic activity">
    <reaction evidence="7">
        <text>L-pipecolate + O2 = L-1-piperideine-6-carboxylate + H2O2 + H(+)</text>
        <dbReference type="Rhea" id="RHEA:11992"/>
        <dbReference type="ChEBI" id="CHEBI:15378"/>
        <dbReference type="ChEBI" id="CHEBI:15379"/>
        <dbReference type="ChEBI" id="CHEBI:16240"/>
        <dbReference type="ChEBI" id="CHEBI:58769"/>
        <dbReference type="ChEBI" id="CHEBI:61185"/>
        <dbReference type="EC" id="1.5.3.7"/>
    </reaction>
</comment>
<sequence length="391" mass="43002">MAAQPPSPVYDCIVVGAGIQGSCAAYHLAKNQRKTLLLEQFVLPHSRGSSHGQTRIIRKAYKEDFYAHMMEESYELWAQLEKEAGVQLCRQTGLLLMGPETGKDYQLMKDAMQRNKLPLVILNPEEFSQHIPNVNLTGGDGALVDTTAGVLYADRALSAVQRLFQVLGGVIKDGQKVTDIKPGPVVTVTTAAAVYQAKSLVITVGTWASKVLSPIGLNLPLQVLKINVCYWKEKVAGSYSVNRRFPCFIQLESQEASHDIYGLPSNEYPGLMKVCYHTGSETDPDDRDGQTDRSDVEILKRYVSRCFPGLVPVPAVVESCMYTVTPDLHFVLDYHPAHRNIVIGAGFSGHGFKFAPVVGKVLYELTMGQVPSHDLSPFRIGRFQPHAGSAQ</sequence>
<dbReference type="GO" id="GO:0050660">
    <property type="term" value="F:flavin adenine dinucleotide binding"/>
    <property type="evidence" value="ECO:0007669"/>
    <property type="project" value="InterPro"/>
</dbReference>
<evidence type="ECO:0000256" key="2">
    <source>
        <dbReference type="ARBA" id="ARBA00010989"/>
    </source>
</evidence>
<evidence type="ECO:0000313" key="16">
    <source>
        <dbReference type="Proteomes" id="UP000694580"/>
    </source>
</evidence>
<proteinExistence type="inferred from homology"/>
<evidence type="ECO:0000256" key="8">
    <source>
        <dbReference type="ARBA" id="ARBA00052742"/>
    </source>
</evidence>
<evidence type="ECO:0000256" key="12">
    <source>
        <dbReference type="ARBA" id="ARBA00082030"/>
    </source>
</evidence>
<dbReference type="SUPFAM" id="SSF51905">
    <property type="entry name" value="FAD/NAD(P)-binding domain"/>
    <property type="match status" value="1"/>
</dbReference>
<evidence type="ECO:0000256" key="6">
    <source>
        <dbReference type="ARBA" id="ARBA00023002"/>
    </source>
</evidence>
<evidence type="ECO:0000256" key="13">
    <source>
        <dbReference type="ARBA" id="ARBA00082118"/>
    </source>
</evidence>
<evidence type="ECO:0000256" key="3">
    <source>
        <dbReference type="ARBA" id="ARBA00012769"/>
    </source>
</evidence>
<evidence type="ECO:0000256" key="11">
    <source>
        <dbReference type="ARBA" id="ARBA00070200"/>
    </source>
</evidence>
<dbReference type="Proteomes" id="UP000694580">
    <property type="component" value="Chromosome 13"/>
</dbReference>
<gene>
    <name evidence="15" type="primary">PIPOX</name>
</gene>
<feature type="domain" description="FAD dependent oxidoreductase" evidence="14">
    <location>
        <begin position="11"/>
        <end position="364"/>
    </location>
</feature>
<dbReference type="NCBIfam" id="NF008425">
    <property type="entry name" value="PRK11259.1"/>
    <property type="match status" value="1"/>
</dbReference>
<evidence type="ECO:0000259" key="14">
    <source>
        <dbReference type="Pfam" id="PF01266"/>
    </source>
</evidence>
<dbReference type="PANTHER" id="PTHR10961">
    <property type="entry name" value="PEROXISOMAL SARCOSINE OXIDASE"/>
    <property type="match status" value="1"/>
</dbReference>
<keyword evidence="6" id="KW-0560">Oxidoreductase</keyword>
<evidence type="ECO:0000256" key="7">
    <source>
        <dbReference type="ARBA" id="ARBA00051859"/>
    </source>
</evidence>
<comment type="catalytic activity">
    <reaction evidence="8">
        <text>sarcosine + O2 + H2O = formaldehyde + glycine + H2O2</text>
        <dbReference type="Rhea" id="RHEA:13313"/>
        <dbReference type="ChEBI" id="CHEBI:15377"/>
        <dbReference type="ChEBI" id="CHEBI:15379"/>
        <dbReference type="ChEBI" id="CHEBI:16240"/>
        <dbReference type="ChEBI" id="CHEBI:16842"/>
        <dbReference type="ChEBI" id="CHEBI:57305"/>
        <dbReference type="ChEBI" id="CHEBI:57433"/>
        <dbReference type="EC" id="1.5.3.1"/>
    </reaction>
</comment>
<dbReference type="EC" id="1.5.3.7" evidence="10"/>
<evidence type="ECO:0000256" key="5">
    <source>
        <dbReference type="ARBA" id="ARBA00022827"/>
    </source>
</evidence>
<dbReference type="GeneTree" id="ENSGT00390000011000"/>
<protein>
    <recommendedName>
        <fullName evidence="11">Peroxisomal sarcosine oxidase</fullName>
        <ecNumber evidence="3">1.5.3.1</ecNumber>
        <ecNumber evidence="10">1.5.3.7</ecNumber>
    </recommendedName>
    <alternativeName>
        <fullName evidence="12">L-pipecolate oxidase</fullName>
    </alternativeName>
    <alternativeName>
        <fullName evidence="13">L-pipecolic acid oxidase</fullName>
    </alternativeName>
</protein>
<dbReference type="EC" id="1.5.3.1" evidence="3"/>
<dbReference type="GO" id="GO:0008115">
    <property type="term" value="F:sarcosine oxidase activity"/>
    <property type="evidence" value="ECO:0007669"/>
    <property type="project" value="UniProtKB-EC"/>
</dbReference>
<dbReference type="GO" id="GO:0005777">
    <property type="term" value="C:peroxisome"/>
    <property type="evidence" value="ECO:0007669"/>
    <property type="project" value="TreeGrafter"/>
</dbReference>
<evidence type="ECO:0000256" key="10">
    <source>
        <dbReference type="ARBA" id="ARBA00066548"/>
    </source>
</evidence>
<keyword evidence="16" id="KW-1185">Reference proteome</keyword>
<dbReference type="GO" id="GO:0050031">
    <property type="term" value="F:L-pipecolate oxidase activity"/>
    <property type="evidence" value="ECO:0007669"/>
    <property type="project" value="UniProtKB-EC"/>
</dbReference>
<comment type="similarity">
    <text evidence="2">Belongs to the MSOX/MTOX family.</text>
</comment>
<dbReference type="Gene3D" id="3.30.9.10">
    <property type="entry name" value="D-Amino Acid Oxidase, subunit A, domain 2"/>
    <property type="match status" value="1"/>
</dbReference>
<evidence type="ECO:0000256" key="1">
    <source>
        <dbReference type="ARBA" id="ARBA00001974"/>
    </source>
</evidence>
<dbReference type="Pfam" id="PF01266">
    <property type="entry name" value="DAO"/>
    <property type="match status" value="1"/>
</dbReference>
<evidence type="ECO:0000313" key="15">
    <source>
        <dbReference type="Ensembl" id="ENSDCDP00010048276.1"/>
    </source>
</evidence>
<dbReference type="SUPFAM" id="SSF54373">
    <property type="entry name" value="FAD-linked reductases, C-terminal domain"/>
    <property type="match status" value="1"/>
</dbReference>
<dbReference type="RefSeq" id="XP_028856200.1">
    <property type="nucleotide sequence ID" value="XM_029000367.1"/>
</dbReference>
<dbReference type="GeneID" id="114801891"/>
<evidence type="ECO:0000256" key="9">
    <source>
        <dbReference type="ARBA" id="ARBA00055924"/>
    </source>
</evidence>
<reference evidence="15 16" key="1">
    <citation type="submission" date="2020-06" db="EMBL/GenBank/DDBJ databases">
        <authorList>
            <consortium name="Wellcome Sanger Institute Data Sharing"/>
        </authorList>
    </citation>
    <scope>NUCLEOTIDE SEQUENCE [LARGE SCALE GENOMIC DNA]</scope>
</reference>